<evidence type="ECO:0000256" key="1">
    <source>
        <dbReference type="SAM" id="MobiDB-lite"/>
    </source>
</evidence>
<feature type="region of interest" description="Disordered" evidence="1">
    <location>
        <begin position="42"/>
        <end position="61"/>
    </location>
</feature>
<reference evidence="3 4" key="1">
    <citation type="journal article" date="2016" name="DNA Res.">
        <title>The draft genome of MD-2 pineapple using hybrid error correction of long reads.</title>
        <authorList>
            <person name="Redwan R.M."/>
            <person name="Saidin A."/>
            <person name="Kumar S.V."/>
        </authorList>
    </citation>
    <scope>NUCLEOTIDE SEQUENCE [LARGE SCALE GENOMIC DNA]</scope>
    <source>
        <strain evidence="4">cv. MD2</strain>
        <tissue evidence="3">Leaf</tissue>
    </source>
</reference>
<dbReference type="STRING" id="4615.A0A199UEE8"/>
<gene>
    <name evidence="3" type="ORF">ACMD2_21606</name>
</gene>
<proteinExistence type="predicted"/>
<dbReference type="GO" id="GO:0003824">
    <property type="term" value="F:catalytic activity"/>
    <property type="evidence" value="ECO:0007669"/>
    <property type="project" value="InterPro"/>
</dbReference>
<evidence type="ECO:0000313" key="4">
    <source>
        <dbReference type="Proteomes" id="UP000092600"/>
    </source>
</evidence>
<dbReference type="InterPro" id="IPR036873">
    <property type="entry name" value="Rhodanese-like_dom_sf"/>
</dbReference>
<organism evidence="3 4">
    <name type="scientific">Ananas comosus</name>
    <name type="common">Pineapple</name>
    <name type="synonym">Ananas ananas</name>
    <dbReference type="NCBI Taxonomy" id="4615"/>
    <lineage>
        <taxon>Eukaryota</taxon>
        <taxon>Viridiplantae</taxon>
        <taxon>Streptophyta</taxon>
        <taxon>Embryophyta</taxon>
        <taxon>Tracheophyta</taxon>
        <taxon>Spermatophyta</taxon>
        <taxon>Magnoliopsida</taxon>
        <taxon>Liliopsida</taxon>
        <taxon>Poales</taxon>
        <taxon>Bromeliaceae</taxon>
        <taxon>Bromelioideae</taxon>
        <taxon>Ananas</taxon>
    </lineage>
</organism>
<dbReference type="CDD" id="cd00158">
    <property type="entry name" value="RHOD"/>
    <property type="match status" value="1"/>
</dbReference>
<dbReference type="Gene3D" id="3.40.250.10">
    <property type="entry name" value="Rhodanese-like domain"/>
    <property type="match status" value="1"/>
</dbReference>
<dbReference type="PANTHER" id="PTHR44542">
    <property type="entry name" value="THIOSULFATE SULFURTRANSFERASE 18"/>
    <property type="match status" value="1"/>
</dbReference>
<accession>A0A199UEE8</accession>
<dbReference type="EMBL" id="LSRQ01008389">
    <property type="protein sequence ID" value="OAY63113.1"/>
    <property type="molecule type" value="Genomic_DNA"/>
</dbReference>
<protein>
    <submittedName>
        <fullName evidence="3">Rhodanese-like domain-containing protein 19, mitochondrial</fullName>
    </submittedName>
</protein>
<dbReference type="InterPro" id="IPR001763">
    <property type="entry name" value="Rhodanese-like_dom"/>
</dbReference>
<comment type="caution">
    <text evidence="3">The sequence shown here is derived from an EMBL/GenBank/DDBJ whole genome shotgun (WGS) entry which is preliminary data.</text>
</comment>
<feature type="domain" description="Rhodanese" evidence="2">
    <location>
        <begin position="157"/>
        <end position="186"/>
    </location>
</feature>
<sequence>MDPPPRSSTGAAAGSGSSAAYTAEIAESLRFEEEIQSLMRDNTLIHPSLDPPASLPSPSSSSAASSFTALLGLSPNQAVELLHDSIGGGGAAASPAAAAADPWPRLGLPLPRASPTFPSNAALVDRAARFSVFAAAAAAAASGGVETVDVGAAKSLVGSGHLYLDVRTIEEFNKGHPENALNVPYMFFTPQGKHLVPISLDEVRIAH</sequence>
<dbReference type="PANTHER" id="PTHR44542:SF12">
    <property type="entry name" value="THIOSULFATE SULFURTRANSFERASE 18"/>
    <property type="match status" value="1"/>
</dbReference>
<name>A0A199UEE8_ANACO</name>
<dbReference type="SUPFAM" id="SSF52821">
    <property type="entry name" value="Rhodanese/Cell cycle control phosphatase"/>
    <property type="match status" value="1"/>
</dbReference>
<dbReference type="InterPro" id="IPR044684">
    <property type="entry name" value="STR17/STR18/HARC1-like"/>
</dbReference>
<dbReference type="PROSITE" id="PS50206">
    <property type="entry name" value="RHODANESE_3"/>
    <property type="match status" value="1"/>
</dbReference>
<evidence type="ECO:0000313" key="3">
    <source>
        <dbReference type="EMBL" id="OAY63113.1"/>
    </source>
</evidence>
<dbReference type="Proteomes" id="UP000092600">
    <property type="component" value="Unassembled WGS sequence"/>
</dbReference>
<dbReference type="AlphaFoldDB" id="A0A199UEE8"/>
<evidence type="ECO:0000259" key="2">
    <source>
        <dbReference type="PROSITE" id="PS50206"/>
    </source>
</evidence>